<dbReference type="CDD" id="cd11304">
    <property type="entry name" value="Cadherin_repeat"/>
    <property type="match status" value="2"/>
</dbReference>
<evidence type="ECO:0000256" key="5">
    <source>
        <dbReference type="ARBA" id="ARBA00022889"/>
    </source>
</evidence>
<organism evidence="11 12">
    <name type="scientific">Scleropages formosus</name>
    <name type="common">Asian bonytongue</name>
    <name type="synonym">Osteoglossum formosum</name>
    <dbReference type="NCBI Taxonomy" id="113540"/>
    <lineage>
        <taxon>Eukaryota</taxon>
        <taxon>Metazoa</taxon>
        <taxon>Chordata</taxon>
        <taxon>Craniata</taxon>
        <taxon>Vertebrata</taxon>
        <taxon>Euteleostomi</taxon>
        <taxon>Actinopterygii</taxon>
        <taxon>Neopterygii</taxon>
        <taxon>Teleostei</taxon>
        <taxon>Osteoglossocephala</taxon>
        <taxon>Osteoglossomorpha</taxon>
        <taxon>Osteoglossiformes</taxon>
        <taxon>Osteoglossidae</taxon>
        <taxon>Scleropages</taxon>
    </lineage>
</organism>
<dbReference type="PANTHER" id="PTHR24028:SF296">
    <property type="entry name" value="PROTOCADHERIN 1 GAMMA 11 PRECURSOR-RELATED"/>
    <property type="match status" value="1"/>
</dbReference>
<keyword evidence="5" id="KW-0130">Cell adhesion</keyword>
<dbReference type="SMART" id="SM00112">
    <property type="entry name" value="CA"/>
    <property type="match status" value="1"/>
</dbReference>
<dbReference type="Pfam" id="PF00028">
    <property type="entry name" value="Cadherin"/>
    <property type="match status" value="2"/>
</dbReference>
<keyword evidence="2" id="KW-0812">Transmembrane</keyword>
<dbReference type="AlphaFoldDB" id="A0A0P7TGS4"/>
<dbReference type="InterPro" id="IPR050174">
    <property type="entry name" value="Protocadherin/Cadherin-CA"/>
</dbReference>
<feature type="non-terminal residue" evidence="11">
    <location>
        <position position="230"/>
    </location>
</feature>
<protein>
    <recommendedName>
        <fullName evidence="10">Cadherin domain-containing protein</fullName>
    </recommendedName>
</protein>
<dbReference type="GO" id="GO:0009653">
    <property type="term" value="P:anatomical structure morphogenesis"/>
    <property type="evidence" value="ECO:0007669"/>
    <property type="project" value="UniProtKB-ARBA"/>
</dbReference>
<evidence type="ECO:0000256" key="8">
    <source>
        <dbReference type="ARBA" id="ARBA00023180"/>
    </source>
</evidence>
<keyword evidence="6" id="KW-1133">Transmembrane helix</keyword>
<accession>A0A0P7TGS4</accession>
<dbReference type="GO" id="GO:0005509">
    <property type="term" value="F:calcium ion binding"/>
    <property type="evidence" value="ECO:0007669"/>
    <property type="project" value="UniProtKB-UniRule"/>
</dbReference>
<name>A0A0P7TGS4_SCLFO</name>
<dbReference type="GO" id="GO:0005886">
    <property type="term" value="C:plasma membrane"/>
    <property type="evidence" value="ECO:0007669"/>
    <property type="project" value="InterPro"/>
</dbReference>
<feature type="non-terminal residue" evidence="11">
    <location>
        <position position="1"/>
    </location>
</feature>
<dbReference type="PANTHER" id="PTHR24028">
    <property type="entry name" value="CADHERIN-87A"/>
    <property type="match status" value="1"/>
</dbReference>
<comment type="caution">
    <text evidence="11">The sequence shown here is derived from an EMBL/GenBank/DDBJ whole genome shotgun (WGS) entry which is preliminary data.</text>
</comment>
<dbReference type="InterPro" id="IPR002126">
    <property type="entry name" value="Cadherin-like_dom"/>
</dbReference>
<dbReference type="GO" id="GO:0007156">
    <property type="term" value="P:homophilic cell adhesion via plasma membrane adhesion molecules"/>
    <property type="evidence" value="ECO:0007669"/>
    <property type="project" value="InterPro"/>
</dbReference>
<evidence type="ECO:0000256" key="3">
    <source>
        <dbReference type="ARBA" id="ARBA00022737"/>
    </source>
</evidence>
<sequence length="230" mass="25595">NIYRASVAENSSKKTLVTKVSAADADIGANGEVRYTFRHKAETMSGVFEIDEISGEIFVNGIIDFEKIKKYEINVDARDYGGFTDSCAVIIDIIDVNDNMPVITLTSFTNPVSEDVLPGTTLAVINVKDLDSGENGQINCFVGENSPFVIRSSLTSYFTLETTEQLDRETQSEYNHVYNYEVCMTTDSRKGDCKFVRPCSESVVFLDSCVEEKHGPNERDFVDKANISEQ</sequence>
<gene>
    <name evidence="11" type="ORF">Z043_125707</name>
</gene>
<evidence type="ECO:0000259" key="10">
    <source>
        <dbReference type="PROSITE" id="PS50268"/>
    </source>
</evidence>
<feature type="domain" description="Cadherin" evidence="10">
    <location>
        <begin position="3"/>
        <end position="103"/>
    </location>
</feature>
<keyword evidence="8" id="KW-0325">Glycoprotein</keyword>
<evidence type="ECO:0000313" key="11">
    <source>
        <dbReference type="EMBL" id="KPP56658.1"/>
    </source>
</evidence>
<keyword evidence="7" id="KW-0472">Membrane</keyword>
<dbReference type="PROSITE" id="PS50268">
    <property type="entry name" value="CADHERIN_2"/>
    <property type="match status" value="2"/>
</dbReference>
<evidence type="ECO:0000256" key="4">
    <source>
        <dbReference type="ARBA" id="ARBA00022837"/>
    </source>
</evidence>
<keyword evidence="4 9" id="KW-0106">Calcium</keyword>
<dbReference type="SUPFAM" id="SSF49313">
    <property type="entry name" value="Cadherin-like"/>
    <property type="match status" value="2"/>
</dbReference>
<dbReference type="Gene3D" id="2.60.40.60">
    <property type="entry name" value="Cadherins"/>
    <property type="match status" value="2"/>
</dbReference>
<evidence type="ECO:0000313" key="12">
    <source>
        <dbReference type="Proteomes" id="UP000034805"/>
    </source>
</evidence>
<evidence type="ECO:0000256" key="7">
    <source>
        <dbReference type="ARBA" id="ARBA00023136"/>
    </source>
</evidence>
<dbReference type="FunFam" id="2.60.40.60:FF:000002">
    <property type="entry name" value="Protocadherin alpha 2"/>
    <property type="match status" value="1"/>
</dbReference>
<dbReference type="InterPro" id="IPR020894">
    <property type="entry name" value="Cadherin_CS"/>
</dbReference>
<dbReference type="PRINTS" id="PR00205">
    <property type="entry name" value="CADHERIN"/>
</dbReference>
<proteinExistence type="predicted"/>
<feature type="domain" description="Cadherin" evidence="10">
    <location>
        <begin position="104"/>
        <end position="175"/>
    </location>
</feature>
<dbReference type="EMBL" id="JARO02019689">
    <property type="protein sequence ID" value="KPP56658.1"/>
    <property type="molecule type" value="Genomic_DNA"/>
</dbReference>
<reference evidence="11 12" key="1">
    <citation type="submission" date="2015-08" db="EMBL/GenBank/DDBJ databases">
        <title>The genome of the Asian arowana (Scleropages formosus).</title>
        <authorList>
            <person name="Tan M.H."/>
            <person name="Gan H.M."/>
            <person name="Croft L.J."/>
            <person name="Austin C.M."/>
        </authorList>
    </citation>
    <scope>NUCLEOTIDE SEQUENCE [LARGE SCALE GENOMIC DNA]</scope>
    <source>
        <strain evidence="11">Aro1</strain>
    </source>
</reference>
<dbReference type="PROSITE" id="PS00232">
    <property type="entry name" value="CADHERIN_1"/>
    <property type="match status" value="1"/>
</dbReference>
<comment type="subcellular location">
    <subcellularLocation>
        <location evidence="1">Membrane</location>
        <topology evidence="1">Single-pass membrane protein</topology>
    </subcellularLocation>
</comment>
<dbReference type="InterPro" id="IPR015919">
    <property type="entry name" value="Cadherin-like_sf"/>
</dbReference>
<dbReference type="Proteomes" id="UP000034805">
    <property type="component" value="Unassembled WGS sequence"/>
</dbReference>
<evidence type="ECO:0000256" key="1">
    <source>
        <dbReference type="ARBA" id="ARBA00004167"/>
    </source>
</evidence>
<evidence type="ECO:0000256" key="2">
    <source>
        <dbReference type="ARBA" id="ARBA00022692"/>
    </source>
</evidence>
<keyword evidence="3" id="KW-0677">Repeat</keyword>
<evidence type="ECO:0000256" key="6">
    <source>
        <dbReference type="ARBA" id="ARBA00022989"/>
    </source>
</evidence>
<evidence type="ECO:0000256" key="9">
    <source>
        <dbReference type="PROSITE-ProRule" id="PRU00043"/>
    </source>
</evidence>